<evidence type="ECO:0000313" key="2">
    <source>
        <dbReference type="WBParaSite" id="PS1159_v2.g12302.t1"/>
    </source>
</evidence>
<organism evidence="1 2">
    <name type="scientific">Panagrolaimus sp. PS1159</name>
    <dbReference type="NCBI Taxonomy" id="55785"/>
    <lineage>
        <taxon>Eukaryota</taxon>
        <taxon>Metazoa</taxon>
        <taxon>Ecdysozoa</taxon>
        <taxon>Nematoda</taxon>
        <taxon>Chromadorea</taxon>
        <taxon>Rhabditida</taxon>
        <taxon>Tylenchina</taxon>
        <taxon>Panagrolaimomorpha</taxon>
        <taxon>Panagrolaimoidea</taxon>
        <taxon>Panagrolaimidae</taxon>
        <taxon>Panagrolaimus</taxon>
    </lineage>
</organism>
<dbReference type="WBParaSite" id="PS1159_v2.g12302.t1">
    <property type="protein sequence ID" value="PS1159_v2.g12302.t1"/>
    <property type="gene ID" value="PS1159_v2.g12302"/>
</dbReference>
<dbReference type="Proteomes" id="UP000887580">
    <property type="component" value="Unplaced"/>
</dbReference>
<accession>A0AC35EZG6</accession>
<proteinExistence type="predicted"/>
<reference evidence="2" key="1">
    <citation type="submission" date="2022-11" db="UniProtKB">
        <authorList>
            <consortium name="WormBaseParasite"/>
        </authorList>
    </citation>
    <scope>IDENTIFICATION</scope>
</reference>
<evidence type="ECO:0000313" key="1">
    <source>
        <dbReference type="Proteomes" id="UP000887580"/>
    </source>
</evidence>
<sequence length="316" mass="36739">MQNFFLKVDNYRIIKKQPKIFLQRWVLFWQKHFGIKKMVTYIFKMSVLIYQVMLARQYVHLIRFSSIQKTVAATCCSSLYSKPLILNNSNINHQNNAFIKYNNLRWLSTTPVNTDRSNDPNKKGPLGSLKDFKITMTPEEKQKKQTEIAIQKAEEKPQGLFAKFKFYFKRYWYIALPVHTVCCTLWLGALFLVVRSGIDVVALLKVLHLPEIVITKVQNVPEAAGELVVALILYKIISPIRYATTLAGIKLTFSTLQRMGKLRSAKEVEYGVRSKYEKYERAFRRLNERRMANAAARQPKTPASSLHRKKSHTKES</sequence>
<protein>
    <submittedName>
        <fullName evidence="2">DUF1279 domain-containing protein</fullName>
    </submittedName>
</protein>
<name>A0AC35EZG6_9BILA</name>